<gene>
    <name evidence="2" type="ORF">PY02042</name>
</gene>
<dbReference type="Proteomes" id="UP000008553">
    <property type="component" value="Unassembled WGS sequence"/>
</dbReference>
<proteinExistence type="predicted"/>
<dbReference type="AlphaFoldDB" id="Q7RMY5"/>
<keyword evidence="1" id="KW-1133">Transmembrane helix</keyword>
<accession>Q7RMY5</accession>
<dbReference type="NCBIfam" id="TIGR01590">
    <property type="entry name" value="yir-bir-cir_Pla"/>
    <property type="match status" value="1"/>
</dbReference>
<dbReference type="PaxDb" id="73239-Q7RMY5"/>
<organism evidence="2 3">
    <name type="scientific">Plasmodium yoelii yoelii</name>
    <dbReference type="NCBI Taxonomy" id="73239"/>
    <lineage>
        <taxon>Eukaryota</taxon>
        <taxon>Sar</taxon>
        <taxon>Alveolata</taxon>
        <taxon>Apicomplexa</taxon>
        <taxon>Aconoidasida</taxon>
        <taxon>Haemosporida</taxon>
        <taxon>Plasmodiidae</taxon>
        <taxon>Plasmodium</taxon>
        <taxon>Plasmodium (Vinckeia)</taxon>
    </lineage>
</organism>
<evidence type="ECO:0000313" key="3">
    <source>
        <dbReference type="Proteomes" id="UP000008553"/>
    </source>
</evidence>
<name>Q7RMY5_PLAYO</name>
<keyword evidence="1" id="KW-0472">Membrane</keyword>
<sequence>MLVRMPFFVQNASYLYLIKTVLINPLFKTAVIYRVKLFASHIGSSCQQFKSVRTYFPDELKDDGNYNFLYDGQHFKKYCNNNSCDNNLEQINSACLHLFNALFGDHNAFKDNSKNNIDVVYYIIIWLSYMLSLKENGINKLNDFYTKHIEKNTHYTNTIYGVSAYNCYKKIIDQKKDLLDMNNNIISNFYKAFKSLCEMYSTFGGNTSNCKKISDKANQFFEEYKELNNYSDITKGRPYYKLLSTLSNDYDNLKNICKDAQGSKFPTLPEINTPKDTIKIPEETSEQKFEQKSATNSAQNYDIRSSSSSIVSKLIPVVSIFVAISIFLGISYKVNNKELKNITFKYYFNYIYVNVNKKIIRFLTFYISIHYLDFGNDLKNI</sequence>
<dbReference type="Pfam" id="PF06022">
    <property type="entry name" value="Cir_Bir_Yir"/>
    <property type="match status" value="1"/>
</dbReference>
<evidence type="ECO:0000256" key="1">
    <source>
        <dbReference type="SAM" id="Phobius"/>
    </source>
</evidence>
<dbReference type="EMBL" id="AABL01000560">
    <property type="protein sequence ID" value="EAA21460.1"/>
    <property type="molecule type" value="Genomic_DNA"/>
</dbReference>
<keyword evidence="3" id="KW-1185">Reference proteome</keyword>
<reference evidence="2 3" key="1">
    <citation type="journal article" date="2002" name="Nature">
        <title>Genome sequence and comparative analysis of the model rodent malaria parasite Plasmodium yoelii yoelii.</title>
        <authorList>
            <person name="Carlton J.M."/>
            <person name="Angiuoli S.V."/>
            <person name="Suh B.B."/>
            <person name="Kooij T.W."/>
            <person name="Pertea M."/>
            <person name="Silva J.C."/>
            <person name="Ermolaeva M.D."/>
            <person name="Allen J.E."/>
            <person name="Selengut J.D."/>
            <person name="Koo H.L."/>
            <person name="Peterson J.D."/>
            <person name="Pop M."/>
            <person name="Kosack D.S."/>
            <person name="Shumway M.F."/>
            <person name="Bidwell S.L."/>
            <person name="Shallom S.J."/>
            <person name="van Aken S.E."/>
            <person name="Riedmuller S.B."/>
            <person name="Feldblyum T.V."/>
            <person name="Cho J.K."/>
            <person name="Quackenbush J."/>
            <person name="Sedegah M."/>
            <person name="Shoaibi A."/>
            <person name="Cummings L.M."/>
            <person name="Florens L."/>
            <person name="Yates J.R."/>
            <person name="Raine J.D."/>
            <person name="Sinden R.E."/>
            <person name="Harris M.A."/>
            <person name="Cunningham D.A."/>
            <person name="Preiser P.R."/>
            <person name="Bergman L.W."/>
            <person name="Vaidya A.B."/>
            <person name="van Lin L.H."/>
            <person name="Janse C.J."/>
            <person name="Waters A.P."/>
            <person name="Smith H.O."/>
            <person name="White O.R."/>
            <person name="Salzberg S.L."/>
            <person name="Venter J.C."/>
            <person name="Fraser C.M."/>
            <person name="Hoffman S.L."/>
            <person name="Gardner M.J."/>
            <person name="Carucci D.J."/>
        </authorList>
    </citation>
    <scope>NUCLEOTIDE SEQUENCE [LARGE SCALE GENOMIC DNA]</scope>
    <source>
        <strain evidence="2 3">17XNL</strain>
    </source>
</reference>
<keyword evidence="1" id="KW-0812">Transmembrane</keyword>
<dbReference type="InterPro" id="IPR006477">
    <property type="entry name" value="Yir_bir_cir"/>
</dbReference>
<feature type="transmembrane region" description="Helical" evidence="1">
    <location>
        <begin position="314"/>
        <end position="332"/>
    </location>
</feature>
<dbReference type="InParanoid" id="Q7RMY5"/>
<evidence type="ECO:0000313" key="2">
    <source>
        <dbReference type="EMBL" id="EAA21460.1"/>
    </source>
</evidence>
<comment type="caution">
    <text evidence="2">The sequence shown here is derived from an EMBL/GenBank/DDBJ whole genome shotgun (WGS) entry which is preliminary data.</text>
</comment>
<protein>
    <submittedName>
        <fullName evidence="2">Yir1 protein</fullName>
    </submittedName>
</protein>